<evidence type="ECO:0000313" key="9">
    <source>
        <dbReference type="Proteomes" id="UP000339249"/>
    </source>
</evidence>
<name>A0A4U9CWX0_RAOTE</name>
<dbReference type="PROSITE" id="PS50893">
    <property type="entry name" value="ABC_TRANSPORTER_2"/>
    <property type="match status" value="1"/>
</dbReference>
<accession>A0A4U9CWX0</accession>
<dbReference type="GO" id="GO:0016887">
    <property type="term" value="F:ATP hydrolysis activity"/>
    <property type="evidence" value="ECO:0007669"/>
    <property type="project" value="InterPro"/>
</dbReference>
<keyword evidence="3" id="KW-0813">Transport</keyword>
<dbReference type="InterPro" id="IPR050086">
    <property type="entry name" value="MetN_ABC_transporter-like"/>
</dbReference>
<sequence>MIHINNLHKRFGDSHVLRGISCDIKPQEVVCIIGPSGSGKSTFLRCMNALETVSEGEVAVNGFAVHDRTTDLNKLRESVGMVFQRFNLFPHMTVLENLIMAPMNLRGMARQAAIALAEELLAKVGLSDKRDAWPSSLSGGQQQRVAIARAPGDEAVDHAVRRADLGARPRAGRRRAGGDEKSRQRRDDDGHCDP</sequence>
<keyword evidence="8" id="KW-0067">ATP-binding</keyword>
<dbReference type="GO" id="GO:0005524">
    <property type="term" value="F:ATP binding"/>
    <property type="evidence" value="ECO:0007669"/>
    <property type="project" value="UniProtKB-KW"/>
</dbReference>
<feature type="region of interest" description="Disordered" evidence="6">
    <location>
        <begin position="148"/>
        <end position="194"/>
    </location>
</feature>
<dbReference type="GO" id="GO:0005886">
    <property type="term" value="C:plasma membrane"/>
    <property type="evidence" value="ECO:0007669"/>
    <property type="project" value="UniProtKB-SubCell"/>
</dbReference>
<gene>
    <name evidence="8" type="primary">glnQ_1</name>
    <name evidence="8" type="ORF">NCTC9185_01518</name>
</gene>
<evidence type="ECO:0000256" key="4">
    <source>
        <dbReference type="ARBA" id="ARBA00022475"/>
    </source>
</evidence>
<dbReference type="InterPro" id="IPR003439">
    <property type="entry name" value="ABC_transporter-like_ATP-bd"/>
</dbReference>
<protein>
    <submittedName>
        <fullName evidence="8">Glutamine transport ATP-binding protein GlnQ</fullName>
    </submittedName>
</protein>
<evidence type="ECO:0000256" key="6">
    <source>
        <dbReference type="SAM" id="MobiDB-lite"/>
    </source>
</evidence>
<proteinExistence type="inferred from homology"/>
<dbReference type="SUPFAM" id="SSF52540">
    <property type="entry name" value="P-loop containing nucleoside triphosphate hydrolases"/>
    <property type="match status" value="1"/>
</dbReference>
<evidence type="ECO:0000256" key="3">
    <source>
        <dbReference type="ARBA" id="ARBA00022448"/>
    </source>
</evidence>
<dbReference type="Pfam" id="PF00005">
    <property type="entry name" value="ABC_tran"/>
    <property type="match status" value="1"/>
</dbReference>
<keyword evidence="4" id="KW-1003">Cell membrane</keyword>
<dbReference type="AlphaFoldDB" id="A0A4U9CWX0"/>
<dbReference type="PANTHER" id="PTHR43166">
    <property type="entry name" value="AMINO ACID IMPORT ATP-BINDING PROTEIN"/>
    <property type="match status" value="1"/>
</dbReference>
<comment type="similarity">
    <text evidence="2">Belongs to the ABC transporter superfamily.</text>
</comment>
<feature type="compositionally biased region" description="Basic and acidic residues" evidence="6">
    <location>
        <begin position="151"/>
        <end position="167"/>
    </location>
</feature>
<organism evidence="8 9">
    <name type="scientific">Raoultella terrigena</name>
    <name type="common">Klebsiella terrigena</name>
    <dbReference type="NCBI Taxonomy" id="577"/>
    <lineage>
        <taxon>Bacteria</taxon>
        <taxon>Pseudomonadati</taxon>
        <taxon>Pseudomonadota</taxon>
        <taxon>Gammaproteobacteria</taxon>
        <taxon>Enterobacterales</taxon>
        <taxon>Enterobacteriaceae</taxon>
        <taxon>Klebsiella/Raoultella group</taxon>
        <taxon>Raoultella</taxon>
    </lineage>
</organism>
<dbReference type="Gene3D" id="3.40.50.300">
    <property type="entry name" value="P-loop containing nucleotide triphosphate hydrolases"/>
    <property type="match status" value="1"/>
</dbReference>
<dbReference type="InterPro" id="IPR027417">
    <property type="entry name" value="P-loop_NTPase"/>
</dbReference>
<feature type="domain" description="ABC transporter" evidence="7">
    <location>
        <begin position="2"/>
        <end position="194"/>
    </location>
</feature>
<comment type="subcellular location">
    <subcellularLocation>
        <location evidence="1">Cell inner membrane</location>
        <topology evidence="1">Peripheral membrane protein</topology>
    </subcellularLocation>
</comment>
<keyword evidence="8" id="KW-0547">Nucleotide-binding</keyword>
<dbReference type="Proteomes" id="UP000339249">
    <property type="component" value="Unassembled WGS sequence"/>
</dbReference>
<dbReference type="EMBL" id="CABDVU010000001">
    <property type="protein sequence ID" value="VTN09627.1"/>
    <property type="molecule type" value="Genomic_DNA"/>
</dbReference>
<dbReference type="PANTHER" id="PTHR43166:SF9">
    <property type="entry name" value="GLUTAMATE_ASPARTATE IMPORT ATP-BINDING PROTEIN GLTL"/>
    <property type="match status" value="1"/>
</dbReference>
<evidence type="ECO:0000259" key="7">
    <source>
        <dbReference type="PROSITE" id="PS50893"/>
    </source>
</evidence>
<evidence type="ECO:0000256" key="1">
    <source>
        <dbReference type="ARBA" id="ARBA00004417"/>
    </source>
</evidence>
<evidence type="ECO:0000256" key="5">
    <source>
        <dbReference type="ARBA" id="ARBA00023136"/>
    </source>
</evidence>
<reference evidence="8 9" key="1">
    <citation type="submission" date="2019-04" db="EMBL/GenBank/DDBJ databases">
        <authorList>
            <consortium name="Pathogen Informatics"/>
        </authorList>
    </citation>
    <scope>NUCLEOTIDE SEQUENCE [LARGE SCALE GENOMIC DNA]</scope>
    <source>
        <strain evidence="8 9">NCTC9185</strain>
    </source>
</reference>
<feature type="compositionally biased region" description="Basic and acidic residues" evidence="6">
    <location>
        <begin position="176"/>
        <end position="194"/>
    </location>
</feature>
<keyword evidence="5" id="KW-0472">Membrane</keyword>
<evidence type="ECO:0000256" key="2">
    <source>
        <dbReference type="ARBA" id="ARBA00005417"/>
    </source>
</evidence>
<evidence type="ECO:0000313" key="8">
    <source>
        <dbReference type="EMBL" id="VTN09627.1"/>
    </source>
</evidence>